<sequence>MNTVFAQKDLFMILAKQLNKKDTATMKPYLDQVYFKIQIYCVTGQDRDLRSLLQLLRDCNRLMKNMLIKSGINNNNNLWSIFEEI</sequence>
<reference evidence="2" key="3">
    <citation type="journal article" date="2016" name="Arch. Virol.">
        <title>The comparative analysis of complete genome sequences from two South African betabaculoviruses: Phthorimaea operculella granulovirus and Plutella xylostella granulovirus.</title>
        <authorList>
            <person name="Jukes M.D."/>
            <person name="Motsoeneng B.M."/>
            <person name="Knox C.M."/>
            <person name="Hill M.P."/>
            <person name="Moore S.D."/>
        </authorList>
    </citation>
    <scope>NUCLEOTIDE SEQUENCE</scope>
    <source>
        <strain evidence="2">SA</strain>
    </source>
</reference>
<dbReference type="OrthoDB" id="28503at10239"/>
<evidence type="ECO:0000313" key="3">
    <source>
        <dbReference type="EMBL" id="QBH65873.1"/>
    </source>
</evidence>
<evidence type="ECO:0000313" key="11">
    <source>
        <dbReference type="EMBL" id="QBH66913.1"/>
    </source>
</evidence>
<evidence type="ECO:0000313" key="2">
    <source>
        <dbReference type="EMBL" id="ANY57427.1"/>
    </source>
</evidence>
<dbReference type="EMBL" id="MK033571">
    <property type="protein sequence ID" value="QBH66653.1"/>
    <property type="molecule type" value="Genomic_DNA"/>
</dbReference>
<evidence type="ECO:0000313" key="14">
    <source>
        <dbReference type="EMBL" id="QBH67302.1"/>
    </source>
</evidence>
<dbReference type="KEGG" id="vg:949268"/>
<name>Q8JS21_9BBAC</name>
<reference evidence="15" key="1">
    <citation type="journal article" date="2000" name="Virus Genes">
        <title>Comparative analysis of the granulin regions of the Phthorimaea operculella and Spodoptera littoralis granuloviruses.</title>
        <authorList>
            <person name="Taha A."/>
            <person name="Nour-El-Din A."/>
            <person name="Croizier L."/>
            <person name="Ferber M.L."/>
            <person name="Croizier G."/>
        </authorList>
    </citation>
    <scope>NUCLEOTIDE SEQUENCE [LARGE SCALE GENOMIC DNA]</scope>
</reference>
<dbReference type="EMBL" id="AF499596">
    <property type="protein sequence ID" value="AAM70236.1"/>
    <property type="molecule type" value="Genomic_DNA"/>
</dbReference>
<dbReference type="RefSeq" id="NP_663203.1">
    <property type="nucleotide sequence ID" value="NC_004062.1"/>
</dbReference>
<evidence type="ECO:0000313" key="4">
    <source>
        <dbReference type="EMBL" id="QBH66003.1"/>
    </source>
</evidence>
<gene>
    <name evidence="1" type="primary">PhopGV038</name>
    <name evidence="2" type="ORF">PhopGVgp038</name>
</gene>
<reference evidence="1" key="2">
    <citation type="submission" date="2002-04" db="EMBL/GenBank/DDBJ databases">
        <title>The complete sequence of the potato tuber moth, Phthorimaea operculella, granulovirus.</title>
        <authorList>
            <person name="Croizier L."/>
            <person name="Taha A."/>
            <person name="Croizier G."/>
            <person name="Lopez Ferber M."/>
        </authorList>
    </citation>
    <scope>NUCLEOTIDE SEQUENCE</scope>
</reference>
<accession>Q8JS21</accession>
<evidence type="ECO:0000313" key="13">
    <source>
        <dbReference type="EMBL" id="QBH67172.1"/>
    </source>
</evidence>
<dbReference type="EMBL" id="MK033574">
    <property type="protein sequence ID" value="QBH67042.1"/>
    <property type="molecule type" value="Genomic_DNA"/>
</dbReference>
<dbReference type="EMBL" id="MK033572">
    <property type="protein sequence ID" value="QBH66783.1"/>
    <property type="molecule type" value="Genomic_DNA"/>
</dbReference>
<dbReference type="GeneID" id="949268"/>
<evidence type="ECO:0000313" key="9">
    <source>
        <dbReference type="EMBL" id="QBH66653.1"/>
    </source>
</evidence>
<dbReference type="EMBL" id="MK033575">
    <property type="protein sequence ID" value="QBH67172.1"/>
    <property type="molecule type" value="Genomic_DNA"/>
</dbReference>
<dbReference type="EMBL" id="MK033566">
    <property type="protein sequence ID" value="QBH66003.1"/>
    <property type="molecule type" value="Genomic_DNA"/>
</dbReference>
<keyword evidence="15" id="KW-1185">Reference proteome</keyword>
<protein>
    <submittedName>
        <fullName evidence="1">Uncharacterized protein</fullName>
    </submittedName>
</protein>
<reference evidence="3" key="4">
    <citation type="journal article" date="2019" name="J. Gen. Virol.">
        <title>Elucidating the genetic diversity of Phthorimaea operculella granulovirus (PhopGV).</title>
        <authorList>
            <person name="Larem A."/>
            <person name="Ben-Tiba S."/>
            <person name="Wennmann J.T."/>
            <person name="Gueli Alletti G."/>
            <person name="Jehle J.A."/>
        </authorList>
    </citation>
    <scope>NUCLEOTIDE SEQUENCE</scope>
    <source>
        <strain evidence="3">PhopGV-CR3.1</strain>
        <strain evidence="4">PhopGV-CR5.1</strain>
        <strain evidence="5">PhopGV-GR1.1</strain>
        <strain evidence="6">PhopGV-GR1.2</strain>
        <strain evidence="7">PhopGV-GR2.1</strain>
        <strain evidence="8">PhopGV-IT1.1</strain>
        <strain evidence="9">PhopGV-LS1.1</strain>
        <strain evidence="10">PhopGV-LS1.2</strain>
        <strain evidence="11">PhopGV-LS2.1</strain>
        <strain evidence="12">PhopGV-LS3.1</strain>
        <strain evidence="13">PhopGV-R</strain>
        <strain evidence="14">PhopGV-Ym.1</strain>
    </source>
</reference>
<dbReference type="EMBL" id="MK033569">
    <property type="protein sequence ID" value="QBH66393.1"/>
    <property type="molecule type" value="Genomic_DNA"/>
</dbReference>
<evidence type="ECO:0000313" key="8">
    <source>
        <dbReference type="EMBL" id="QBH66523.1"/>
    </source>
</evidence>
<dbReference type="Proteomes" id="UP000202706">
    <property type="component" value="Segment"/>
</dbReference>
<dbReference type="EMBL" id="MK033565">
    <property type="protein sequence ID" value="QBH65873.1"/>
    <property type="molecule type" value="Genomic_DNA"/>
</dbReference>
<organism evidence="1 15">
    <name type="scientific">Phthorimaea operculella granulovirus</name>
    <dbReference type="NCBI Taxonomy" id="192584"/>
    <lineage>
        <taxon>Viruses</taxon>
        <taxon>Viruses incertae sedis</taxon>
        <taxon>Naldaviricetes</taxon>
        <taxon>Lefavirales</taxon>
        <taxon>Baculoviridae</taxon>
        <taxon>Betabaculovirus</taxon>
        <taxon>Betabaculovirus phoperculellae</taxon>
    </lineage>
</organism>
<evidence type="ECO:0000313" key="10">
    <source>
        <dbReference type="EMBL" id="QBH66783.1"/>
    </source>
</evidence>
<evidence type="ECO:0000313" key="12">
    <source>
        <dbReference type="EMBL" id="QBH67042.1"/>
    </source>
</evidence>
<proteinExistence type="predicted"/>
<evidence type="ECO:0000313" key="6">
    <source>
        <dbReference type="EMBL" id="QBH66263.1"/>
    </source>
</evidence>
<dbReference type="EMBL" id="MK033568">
    <property type="protein sequence ID" value="QBH66263.1"/>
    <property type="molecule type" value="Genomic_DNA"/>
</dbReference>
<evidence type="ECO:0000313" key="15">
    <source>
        <dbReference type="Proteomes" id="UP000202706"/>
    </source>
</evidence>
<evidence type="ECO:0000313" key="1">
    <source>
        <dbReference type="EMBL" id="AAM70236.1"/>
    </source>
</evidence>
<dbReference type="EMBL" id="MK033573">
    <property type="protein sequence ID" value="QBH66913.1"/>
    <property type="molecule type" value="Genomic_DNA"/>
</dbReference>
<evidence type="ECO:0000313" key="7">
    <source>
        <dbReference type="EMBL" id="QBH66393.1"/>
    </source>
</evidence>
<dbReference type="EMBL" id="MK033570">
    <property type="protein sequence ID" value="QBH66523.1"/>
    <property type="molecule type" value="Genomic_DNA"/>
</dbReference>
<evidence type="ECO:0000313" key="5">
    <source>
        <dbReference type="EMBL" id="QBH66133.1"/>
    </source>
</evidence>
<dbReference type="EMBL" id="KU666536">
    <property type="protein sequence ID" value="ANY57427.1"/>
    <property type="molecule type" value="Genomic_DNA"/>
</dbReference>
<dbReference type="EMBL" id="MK033567">
    <property type="protein sequence ID" value="QBH66133.1"/>
    <property type="molecule type" value="Genomic_DNA"/>
</dbReference>
<dbReference type="EMBL" id="MK033576">
    <property type="protein sequence ID" value="QBH67302.1"/>
    <property type="molecule type" value="Genomic_DNA"/>
</dbReference>